<name>A0AA85IJT7_TRIRE</name>
<dbReference type="Proteomes" id="UP000050795">
    <property type="component" value="Unassembled WGS sequence"/>
</dbReference>
<accession>A0AA85IJT7</accession>
<keyword evidence="1" id="KW-1185">Reference proteome</keyword>
<protein>
    <submittedName>
        <fullName evidence="2">Zinc/iron-chelating domain-containing protein</fullName>
    </submittedName>
</protein>
<evidence type="ECO:0000313" key="2">
    <source>
        <dbReference type="WBParaSite" id="TREG1_100960.1"/>
    </source>
</evidence>
<reference evidence="1" key="1">
    <citation type="submission" date="2022-06" db="EMBL/GenBank/DDBJ databases">
        <authorList>
            <person name="Berger JAMES D."/>
            <person name="Berger JAMES D."/>
        </authorList>
    </citation>
    <scope>NUCLEOTIDE SEQUENCE [LARGE SCALE GENOMIC DNA]</scope>
</reference>
<evidence type="ECO:0000313" key="1">
    <source>
        <dbReference type="Proteomes" id="UP000050795"/>
    </source>
</evidence>
<sequence>MSKFCRKMVRKGSRPVYGYDGDCPECKLVCRVFTNDMRRPEHFSMKKQGLLTAGEKLKEKMRKADAPKGLYDNPYNPGLWKRITAITAPYAKE</sequence>
<dbReference type="WBParaSite" id="TREG1_100960.1">
    <property type="protein sequence ID" value="TREG1_100960.1"/>
    <property type="gene ID" value="TREG1_100960"/>
</dbReference>
<dbReference type="AlphaFoldDB" id="A0AA85IJT7"/>
<organism evidence="1 2">
    <name type="scientific">Trichobilharzia regenti</name>
    <name type="common">Nasal bird schistosome</name>
    <dbReference type="NCBI Taxonomy" id="157069"/>
    <lineage>
        <taxon>Eukaryota</taxon>
        <taxon>Metazoa</taxon>
        <taxon>Spiralia</taxon>
        <taxon>Lophotrochozoa</taxon>
        <taxon>Platyhelminthes</taxon>
        <taxon>Trematoda</taxon>
        <taxon>Digenea</taxon>
        <taxon>Strigeidida</taxon>
        <taxon>Schistosomatoidea</taxon>
        <taxon>Schistosomatidae</taxon>
        <taxon>Trichobilharzia</taxon>
    </lineage>
</organism>
<reference evidence="2" key="2">
    <citation type="submission" date="2023-11" db="UniProtKB">
        <authorList>
            <consortium name="WormBaseParasite"/>
        </authorList>
    </citation>
    <scope>IDENTIFICATION</scope>
</reference>
<proteinExistence type="predicted"/>